<accession>A0A833GZ68</accession>
<protein>
    <submittedName>
        <fullName evidence="1">Class I SAM-dependent methyltransferase</fullName>
    </submittedName>
</protein>
<dbReference type="GO" id="GO:0032259">
    <property type="term" value="P:methylation"/>
    <property type="evidence" value="ECO:0007669"/>
    <property type="project" value="UniProtKB-KW"/>
</dbReference>
<dbReference type="InterPro" id="IPR029063">
    <property type="entry name" value="SAM-dependent_MTases_sf"/>
</dbReference>
<dbReference type="GO" id="GO:0008168">
    <property type="term" value="F:methyltransferase activity"/>
    <property type="evidence" value="ECO:0007669"/>
    <property type="project" value="UniProtKB-KW"/>
</dbReference>
<dbReference type="Pfam" id="PF13489">
    <property type="entry name" value="Methyltransf_23"/>
    <property type="match status" value="1"/>
</dbReference>
<evidence type="ECO:0000313" key="2">
    <source>
        <dbReference type="Proteomes" id="UP000460298"/>
    </source>
</evidence>
<dbReference type="EMBL" id="WBUI01000021">
    <property type="protein sequence ID" value="KAB2930365.1"/>
    <property type="molecule type" value="Genomic_DNA"/>
</dbReference>
<keyword evidence="1" id="KW-0489">Methyltransferase</keyword>
<proteinExistence type="predicted"/>
<name>A0A833GZ68_9LEPT</name>
<dbReference type="AlphaFoldDB" id="A0A833GZ68"/>
<reference evidence="1 2" key="1">
    <citation type="submission" date="2019-10" db="EMBL/GenBank/DDBJ databases">
        <title>Extracellular Electron Transfer in a Candidatus Methanoperedens spp. Enrichment Culture.</title>
        <authorList>
            <person name="Berger S."/>
            <person name="Rangel Shaw D."/>
            <person name="Berben T."/>
            <person name="In 'T Zandt M."/>
            <person name="Frank J."/>
            <person name="Reimann J."/>
            <person name="Jetten M.S.M."/>
            <person name="Welte C.U."/>
        </authorList>
    </citation>
    <scope>NUCLEOTIDE SEQUENCE [LARGE SCALE GENOMIC DNA]</scope>
    <source>
        <strain evidence="1">SB12</strain>
    </source>
</reference>
<keyword evidence="1" id="KW-0808">Transferase</keyword>
<sequence length="287" mass="32958">MEGMPCPVCQSQFEPLYEIERFSPPLEIMRCPSCGLQRQARFPADLRALYGEEYYTGQADYSYEDERRQEPYYGHVWRARLRTIRKHVRPPAALLDVGCSFGGFVQAATRAGFTATGVDLSDYAVSEGRRRGRNLIHGDLTDVRGRYDVITAIEVLEHLPDPAETASRLFELLRPGGLVVLQTANFLGRQAINAGADYHYYLPGHLFYYSTYNLRLLLERHGFQRVQFYRGVDFGLLPKLLKMRGNFKTLTDYRRMIPTALYHLKSRIAFGDFALTSSMVCYARKPR</sequence>
<evidence type="ECO:0000313" key="1">
    <source>
        <dbReference type="EMBL" id="KAB2930365.1"/>
    </source>
</evidence>
<comment type="caution">
    <text evidence="1">The sequence shown here is derived from an EMBL/GenBank/DDBJ whole genome shotgun (WGS) entry which is preliminary data.</text>
</comment>
<dbReference type="CDD" id="cd02440">
    <property type="entry name" value="AdoMet_MTases"/>
    <property type="match status" value="1"/>
</dbReference>
<dbReference type="Gene3D" id="3.40.50.150">
    <property type="entry name" value="Vaccinia Virus protein VP39"/>
    <property type="match status" value="1"/>
</dbReference>
<gene>
    <name evidence="1" type="ORF">F9K24_17020</name>
</gene>
<organism evidence="1 2">
    <name type="scientific">Leptonema illini</name>
    <dbReference type="NCBI Taxonomy" id="183"/>
    <lineage>
        <taxon>Bacteria</taxon>
        <taxon>Pseudomonadati</taxon>
        <taxon>Spirochaetota</taxon>
        <taxon>Spirochaetia</taxon>
        <taxon>Leptospirales</taxon>
        <taxon>Leptospiraceae</taxon>
        <taxon>Leptonema</taxon>
    </lineage>
</organism>
<dbReference type="PANTHER" id="PTHR43861">
    <property type="entry name" value="TRANS-ACONITATE 2-METHYLTRANSFERASE-RELATED"/>
    <property type="match status" value="1"/>
</dbReference>
<dbReference type="SUPFAM" id="SSF53335">
    <property type="entry name" value="S-adenosyl-L-methionine-dependent methyltransferases"/>
    <property type="match status" value="1"/>
</dbReference>
<dbReference type="Proteomes" id="UP000460298">
    <property type="component" value="Unassembled WGS sequence"/>
</dbReference>